<name>A0A1Q9C036_SYMMI</name>
<reference evidence="3 4" key="1">
    <citation type="submission" date="2016-02" db="EMBL/GenBank/DDBJ databases">
        <title>Genome analysis of coral dinoflagellate symbionts highlights evolutionary adaptations to a symbiotic lifestyle.</title>
        <authorList>
            <person name="Aranda M."/>
            <person name="Li Y."/>
            <person name="Liew Y.J."/>
            <person name="Baumgarten S."/>
            <person name="Simakov O."/>
            <person name="Wilson M."/>
            <person name="Piel J."/>
            <person name="Ashoor H."/>
            <person name="Bougouffa S."/>
            <person name="Bajic V.B."/>
            <person name="Ryu T."/>
            <person name="Ravasi T."/>
            <person name="Bayer T."/>
            <person name="Micklem G."/>
            <person name="Kim H."/>
            <person name="Bhak J."/>
            <person name="Lajeunesse T.C."/>
            <person name="Voolstra C.R."/>
        </authorList>
    </citation>
    <scope>NUCLEOTIDE SEQUENCE [LARGE SCALE GENOMIC DNA]</scope>
    <source>
        <strain evidence="3 4">CCMP2467</strain>
    </source>
</reference>
<evidence type="ECO:0000313" key="4">
    <source>
        <dbReference type="Proteomes" id="UP000186817"/>
    </source>
</evidence>
<dbReference type="OrthoDB" id="426971at2759"/>
<comment type="caution">
    <text evidence="3">The sequence shown here is derived from an EMBL/GenBank/DDBJ whole genome shotgun (WGS) entry which is preliminary data.</text>
</comment>
<sequence>MGRALGRKSVTCQGGNSARCTANSSLSGLEEVKLYIQQLRQVHELERLDMQDVVLVLLVLFVKVIGVTSVLLQLLMGDGGPAAGATDDAGVEPRPRRDGNLQQRPRADHAEAERATFTTVRVATVPAHIGWQASTSEASAGQAGAVGSASLVFRFGTQAKLPKPSGRVVKPAAASESGARPVSAAFGAFSVEAMRAEKTSLKAMVFVATQLYQAATGDPSECGVILPVEQALFYHSSLPFASVGRSLLIVPGAHFVDDFYQSEDSEASCGPEFQKKLVASLSDCLQTGTCSRPLAARLAGKLTFVCCRVFGRAGQPEAAVPLTALQFVSRGQAAASNSREFCTLSRTFASTQATIFTSISRSVNNMNMRIGRLYADAFITMYADRRCANRWMQSNAALQQPRTRATSVLFVQWLEAIAQLISIAVVARDQFDCIVCFLDNTAAEHALNKGTSKNPALCWLIGSFGLWVAKQGLGLRISLQRVPSQANVSDKVSRQDFSEADYLLSCQRVEPLFEKTGPDLLRLQEAPANLAAWDYQVETKRESLDRAVSSEVDGAASATGNLFMSRFRTTGITKIELDPPKLGPYYGMGGHRRSPENSENKLEDELLSDSQGQLLNRFNRAMAAAMPASDAGMRRMVTDNSVMSFTPGEIADARCDALLAMIEEERGARKQEVQEIHKMLIEVFAKLQNSSASDNRKSIFVHDTEQASKGAESSLREPGDLDNRFAELESFCKSLKSELEHFVKCEAEERFHQLDRMLAEWRQEEQTSKMEGRASGEKLEDQMRQLSPGRVSSPQVASRGVRVVKHPASPGAVSAGSQADSRCDSGLPRRFLLNRTTPALPVGVGISSTKLQGKVISGAAAFPFARPVSPIAVPAGAPGYIGQAQAGVALRR</sequence>
<dbReference type="EMBL" id="LSRX01002072">
    <property type="protein sequence ID" value="OLP76289.1"/>
    <property type="molecule type" value="Genomic_DNA"/>
</dbReference>
<accession>A0A1Q9C036</accession>
<organism evidence="3 4">
    <name type="scientific">Symbiodinium microadriaticum</name>
    <name type="common">Dinoflagellate</name>
    <name type="synonym">Zooxanthella microadriatica</name>
    <dbReference type="NCBI Taxonomy" id="2951"/>
    <lineage>
        <taxon>Eukaryota</taxon>
        <taxon>Sar</taxon>
        <taxon>Alveolata</taxon>
        <taxon>Dinophyceae</taxon>
        <taxon>Suessiales</taxon>
        <taxon>Symbiodiniaceae</taxon>
        <taxon>Symbiodinium</taxon>
    </lineage>
</organism>
<proteinExistence type="predicted"/>
<feature type="compositionally biased region" description="Basic and acidic residues" evidence="1">
    <location>
        <begin position="91"/>
        <end position="113"/>
    </location>
</feature>
<keyword evidence="2" id="KW-1133">Transmembrane helix</keyword>
<evidence type="ECO:0000256" key="1">
    <source>
        <dbReference type="SAM" id="MobiDB-lite"/>
    </source>
</evidence>
<protein>
    <submittedName>
        <fullName evidence="3">Uncharacterized protein</fullName>
    </submittedName>
</protein>
<dbReference type="AlphaFoldDB" id="A0A1Q9C036"/>
<gene>
    <name evidence="3" type="ORF">AK812_SmicGene43796</name>
</gene>
<keyword evidence="2" id="KW-0812">Transmembrane</keyword>
<dbReference type="Proteomes" id="UP000186817">
    <property type="component" value="Unassembled WGS sequence"/>
</dbReference>
<keyword evidence="2" id="KW-0472">Membrane</keyword>
<keyword evidence="4" id="KW-1185">Reference proteome</keyword>
<feature type="region of interest" description="Disordered" evidence="1">
    <location>
        <begin position="82"/>
        <end position="113"/>
    </location>
</feature>
<evidence type="ECO:0000313" key="3">
    <source>
        <dbReference type="EMBL" id="OLP76289.1"/>
    </source>
</evidence>
<evidence type="ECO:0000256" key="2">
    <source>
        <dbReference type="SAM" id="Phobius"/>
    </source>
</evidence>
<feature type="transmembrane region" description="Helical" evidence="2">
    <location>
        <begin position="53"/>
        <end position="76"/>
    </location>
</feature>